<protein>
    <recommendedName>
        <fullName evidence="6">Tetratricopeptide repeat protein</fullName>
    </recommendedName>
</protein>
<dbReference type="Gene3D" id="1.25.40.10">
    <property type="entry name" value="Tetratricopeptide repeat domain"/>
    <property type="match status" value="4"/>
</dbReference>
<dbReference type="SUPFAM" id="SSF48452">
    <property type="entry name" value="TPR-like"/>
    <property type="match status" value="1"/>
</dbReference>
<evidence type="ECO:0000313" key="5">
    <source>
        <dbReference type="Proteomes" id="UP000078532"/>
    </source>
</evidence>
<feature type="repeat" description="TPR" evidence="3">
    <location>
        <begin position="284"/>
        <end position="317"/>
    </location>
</feature>
<sequence>MWNPLPTVRKAVTVAYLWQAGARILEVLGAEEQALRWIDRAVKLEPRRVNLHLQATRLCLKRGRLDRAILHWKKAAGEHSRTSLLYWLNRVNQRSRTGDRLLKKHLALEEENRRLPAPNKSRPVINENKKSFSGPLGLLNKLLVEPETLSLNDVGINLLAMDRPEEALTVFRQVQATTGPDPALYLNTGLALSKLNRHEEALLCYQRAQAGGLNSVELMNNKGYSLHFLGRLEEAITCYEVAKELSPGDASILANLAGCYQRARMYRQALSCYENALICNPDDPTAMNNYALCLDEMNRHEEALKLYNRALSIEPFNQTVLLNKAACLNKLHRYSESLAICEGMLKQSPDCPETWGLLGNLHNEMGRAAEAVKCYSRALGLVH</sequence>
<comment type="caution">
    <text evidence="4">The sequence shown here is derived from an EMBL/GenBank/DDBJ whole genome shotgun (WGS) entry which is preliminary data.</text>
</comment>
<keyword evidence="5" id="KW-1185">Reference proteome</keyword>
<dbReference type="AlphaFoldDB" id="A0A1B7LE32"/>
<reference evidence="4 5" key="1">
    <citation type="submission" date="2016-04" db="EMBL/GenBank/DDBJ databases">
        <authorList>
            <person name="Evans L.H."/>
            <person name="Alamgir A."/>
            <person name="Owens N."/>
            <person name="Weber N.D."/>
            <person name="Virtaneva K."/>
            <person name="Barbian K."/>
            <person name="Babar A."/>
            <person name="Rosenke K."/>
        </authorList>
    </citation>
    <scope>NUCLEOTIDE SEQUENCE [LARGE SCALE GENOMIC DNA]</scope>
    <source>
        <strain evidence="4 5">LMa1</strain>
    </source>
</reference>
<dbReference type="PANTHER" id="PTHR44943:SF8">
    <property type="entry name" value="TPR REPEAT-CONTAINING PROTEIN MJ0263"/>
    <property type="match status" value="1"/>
</dbReference>
<dbReference type="RefSeq" id="WP_066668462.1">
    <property type="nucleotide sequence ID" value="NZ_LYVF01000164.1"/>
</dbReference>
<gene>
    <name evidence="4" type="ORF">A6M21_10720</name>
</gene>
<feature type="repeat" description="TPR" evidence="3">
    <location>
        <begin position="216"/>
        <end position="249"/>
    </location>
</feature>
<evidence type="ECO:0008006" key="6">
    <source>
        <dbReference type="Google" id="ProtNLM"/>
    </source>
</evidence>
<dbReference type="Pfam" id="PF13181">
    <property type="entry name" value="TPR_8"/>
    <property type="match status" value="2"/>
</dbReference>
<evidence type="ECO:0000256" key="2">
    <source>
        <dbReference type="ARBA" id="ARBA00022803"/>
    </source>
</evidence>
<dbReference type="Proteomes" id="UP000078532">
    <property type="component" value="Unassembled WGS sequence"/>
</dbReference>
<name>A0A1B7LE32_9FIRM</name>
<accession>A0A1B7LE32</accession>
<organism evidence="4 5">
    <name type="scientific">Desulfotomaculum copahuensis</name>
    <dbReference type="NCBI Taxonomy" id="1838280"/>
    <lineage>
        <taxon>Bacteria</taxon>
        <taxon>Bacillati</taxon>
        <taxon>Bacillota</taxon>
        <taxon>Clostridia</taxon>
        <taxon>Eubacteriales</taxon>
        <taxon>Desulfotomaculaceae</taxon>
        <taxon>Desulfotomaculum</taxon>
    </lineage>
</organism>
<dbReference type="SUPFAM" id="SSF48439">
    <property type="entry name" value="Protein prenylyltransferase"/>
    <property type="match status" value="1"/>
</dbReference>
<dbReference type="Pfam" id="PF13432">
    <property type="entry name" value="TPR_16"/>
    <property type="match status" value="1"/>
</dbReference>
<dbReference type="PANTHER" id="PTHR44943">
    <property type="entry name" value="CELLULOSE SYNTHASE OPERON PROTEIN C"/>
    <property type="match status" value="1"/>
</dbReference>
<evidence type="ECO:0000256" key="3">
    <source>
        <dbReference type="PROSITE-ProRule" id="PRU00339"/>
    </source>
</evidence>
<dbReference type="InterPro" id="IPR051685">
    <property type="entry name" value="Ycf3/AcsC/BcsC/TPR_MFPF"/>
</dbReference>
<feature type="repeat" description="TPR" evidence="3">
    <location>
        <begin position="250"/>
        <end position="283"/>
    </location>
</feature>
<dbReference type="Pfam" id="PF13424">
    <property type="entry name" value="TPR_12"/>
    <property type="match status" value="1"/>
</dbReference>
<keyword evidence="2 3" id="KW-0802">TPR repeat</keyword>
<dbReference type="EMBL" id="LYVF01000164">
    <property type="protein sequence ID" value="OAT81346.1"/>
    <property type="molecule type" value="Genomic_DNA"/>
</dbReference>
<dbReference type="PROSITE" id="PS50005">
    <property type="entry name" value="TPR"/>
    <property type="match status" value="3"/>
</dbReference>
<proteinExistence type="predicted"/>
<dbReference type="InterPro" id="IPR011990">
    <property type="entry name" value="TPR-like_helical_dom_sf"/>
</dbReference>
<evidence type="ECO:0000256" key="1">
    <source>
        <dbReference type="ARBA" id="ARBA00022737"/>
    </source>
</evidence>
<evidence type="ECO:0000313" key="4">
    <source>
        <dbReference type="EMBL" id="OAT81346.1"/>
    </source>
</evidence>
<dbReference type="STRING" id="1838280.A6M21_10720"/>
<dbReference type="InterPro" id="IPR019734">
    <property type="entry name" value="TPR_rpt"/>
</dbReference>
<keyword evidence="1" id="KW-0677">Repeat</keyword>
<dbReference type="OrthoDB" id="1721581at2"/>
<dbReference type="SMART" id="SM00028">
    <property type="entry name" value="TPR"/>
    <property type="match status" value="8"/>
</dbReference>